<sequence>MHRLIVALLAAVDAAIAVAVGLAAVVAPLTLLWMFGLGGADWSSLWPASAAIWQLGNLVPLAITIPAGYIASTGIDPAAASFTLSLAPLAFAGFTAIFAARSGARASRAEAWLTGVVAGSLVVAALSTLVAFTSANDVAASRPWQAVLLPTAVFALPALVAAVVTEWREAGTGAVARLRDRVEAVRGGWGAAPGLIARGTAVVVAGLVGVGALLTAVALILKAGDIIALYETAHLDVLGATVVTLAQLAYVPTLVVWGLAFVAGPGFTVGAGTSVSPAGTQLGVVPGLPLLGILPESTTPWLLLLALAPVALGALAGWIARSRLAGVGAPTAATAQPQDAPVAAPMPSAPDTARTSALAGLLAASPVPTPDAPPDPLGVRLVITIGIAVLSAGGAAFLAAAASGSLGPGRLAVLGPAPGPVALAVGLEVVLGAGILLISPRPHRRARTPAAPTPAAAGTSTESDAGAEEALTDDDRDSPTEQIPDALREPREPREPFTFPTLPRITHAPRIPGPPESGSDAGGGDGRDAPLD</sequence>
<feature type="transmembrane region" description="Helical" evidence="2">
    <location>
        <begin position="78"/>
        <end position="99"/>
    </location>
</feature>
<feature type="transmembrane region" description="Helical" evidence="2">
    <location>
        <begin position="51"/>
        <end position="71"/>
    </location>
</feature>
<feature type="transmembrane region" description="Helical" evidence="2">
    <location>
        <begin position="195"/>
        <end position="221"/>
    </location>
</feature>
<feature type="compositionally biased region" description="Acidic residues" evidence="1">
    <location>
        <begin position="465"/>
        <end position="476"/>
    </location>
</feature>
<feature type="transmembrane region" description="Helical" evidence="2">
    <location>
        <begin position="421"/>
        <end position="438"/>
    </location>
</feature>
<keyword evidence="2" id="KW-1133">Transmembrane helix</keyword>
<feature type="region of interest" description="Disordered" evidence="1">
    <location>
        <begin position="443"/>
        <end position="532"/>
    </location>
</feature>
<keyword evidence="2" id="KW-0812">Transmembrane</keyword>
<gene>
    <name evidence="3" type="ORF">GCM10009776_03850</name>
</gene>
<keyword evidence="4" id="KW-1185">Reference proteome</keyword>
<feature type="transmembrane region" description="Helical" evidence="2">
    <location>
        <begin position="381"/>
        <end position="401"/>
    </location>
</feature>
<feature type="transmembrane region" description="Helical" evidence="2">
    <location>
        <begin position="144"/>
        <end position="164"/>
    </location>
</feature>
<feature type="compositionally biased region" description="Low complexity" evidence="1">
    <location>
        <begin position="448"/>
        <end position="457"/>
    </location>
</feature>
<comment type="caution">
    <text evidence="3">The sequence shown here is derived from an EMBL/GenBank/DDBJ whole genome shotgun (WGS) entry which is preliminary data.</text>
</comment>
<name>A0ABN2Q8D1_9MICO</name>
<reference evidence="3 4" key="1">
    <citation type="journal article" date="2019" name="Int. J. Syst. Evol. Microbiol.">
        <title>The Global Catalogue of Microorganisms (GCM) 10K type strain sequencing project: providing services to taxonomists for standard genome sequencing and annotation.</title>
        <authorList>
            <consortium name="The Broad Institute Genomics Platform"/>
            <consortium name="The Broad Institute Genome Sequencing Center for Infectious Disease"/>
            <person name="Wu L."/>
            <person name="Ma J."/>
        </authorList>
    </citation>
    <scope>NUCLEOTIDE SEQUENCE [LARGE SCALE GENOMIC DNA]</scope>
    <source>
        <strain evidence="3 4">JCM 14901</strain>
    </source>
</reference>
<evidence type="ECO:0000313" key="3">
    <source>
        <dbReference type="EMBL" id="GAA1945180.1"/>
    </source>
</evidence>
<keyword evidence="2" id="KW-0472">Membrane</keyword>
<dbReference type="InterPro" id="IPR045931">
    <property type="entry name" value="DUF6350"/>
</dbReference>
<dbReference type="Pfam" id="PF19877">
    <property type="entry name" value="DUF6350"/>
    <property type="match status" value="1"/>
</dbReference>
<evidence type="ECO:0000313" key="4">
    <source>
        <dbReference type="Proteomes" id="UP001499933"/>
    </source>
</evidence>
<feature type="transmembrane region" description="Helical" evidence="2">
    <location>
        <begin position="233"/>
        <end position="260"/>
    </location>
</feature>
<accession>A0ABN2Q8D1</accession>
<feature type="transmembrane region" description="Helical" evidence="2">
    <location>
        <begin position="111"/>
        <end position="132"/>
    </location>
</feature>
<dbReference type="Proteomes" id="UP001499933">
    <property type="component" value="Unassembled WGS sequence"/>
</dbReference>
<feature type="transmembrane region" description="Helical" evidence="2">
    <location>
        <begin position="301"/>
        <end position="320"/>
    </location>
</feature>
<evidence type="ECO:0000256" key="1">
    <source>
        <dbReference type="SAM" id="MobiDB-lite"/>
    </source>
</evidence>
<evidence type="ECO:0008006" key="5">
    <source>
        <dbReference type="Google" id="ProtNLM"/>
    </source>
</evidence>
<organism evidence="3 4">
    <name type="scientific">Microbacterium deminutum</name>
    <dbReference type="NCBI Taxonomy" id="344164"/>
    <lineage>
        <taxon>Bacteria</taxon>
        <taxon>Bacillati</taxon>
        <taxon>Actinomycetota</taxon>
        <taxon>Actinomycetes</taxon>
        <taxon>Micrococcales</taxon>
        <taxon>Microbacteriaceae</taxon>
        <taxon>Microbacterium</taxon>
    </lineage>
</organism>
<evidence type="ECO:0000256" key="2">
    <source>
        <dbReference type="SAM" id="Phobius"/>
    </source>
</evidence>
<dbReference type="RefSeq" id="WP_344090609.1">
    <property type="nucleotide sequence ID" value="NZ_BAAAOG010000001.1"/>
</dbReference>
<dbReference type="EMBL" id="BAAAOG010000001">
    <property type="protein sequence ID" value="GAA1945180.1"/>
    <property type="molecule type" value="Genomic_DNA"/>
</dbReference>
<feature type="compositionally biased region" description="Basic and acidic residues" evidence="1">
    <location>
        <begin position="486"/>
        <end position="495"/>
    </location>
</feature>
<proteinExistence type="predicted"/>
<protein>
    <recommendedName>
        <fullName evidence="5">Integral membrane protein</fullName>
    </recommendedName>
</protein>